<dbReference type="Pfam" id="PF02687">
    <property type="entry name" value="FtsX"/>
    <property type="match status" value="1"/>
</dbReference>
<feature type="transmembrane region" description="Helical" evidence="7">
    <location>
        <begin position="292"/>
        <end position="322"/>
    </location>
</feature>
<keyword evidence="5 7" id="KW-1133">Transmembrane helix</keyword>
<dbReference type="PANTHER" id="PTHR30489">
    <property type="entry name" value="LIPOPROTEIN-RELEASING SYSTEM TRANSMEMBRANE PROTEIN LOLE"/>
    <property type="match status" value="1"/>
</dbReference>
<sequence>MPQKKSFLKKWINVISVGWFLAKRQVKGSNKSTTFLIVFIMMLTFLNLVVVSGILVGLIEGGNRANKDQYTGDVIITTIAGEPEISHTLELRSTLEKMQGISNVSIRYLEPVTIEANYKTRRDFSVLRDTAGTQIAGLTLEDEEALSGISRFVVEGDFLNENESGYILIGANLLHRYSADFGDFFASLEGVYPGEEVRVTVGDNTKTFIVKGILDTKVDQVSLRAFVTKADFLRLVDRTGLNANEIAIKISPNTGFTPDNIKSNLIKAGFGDDGKIQTATEAIPDFLNQITLAFGLLGNVIGLIGIVVASITIFIVIFINAVTRRKYIGIMKGIGISERAIEVSYVFQSIFYALLGGLLGLIVVYGLLVPFFYAHPLNFPFSDGILVAPVGETSFKFFLLLFVTIVAGYIPARQIVKKNTLDSILGR</sequence>
<proteinExistence type="inferred from homology"/>
<keyword evidence="4 7" id="KW-0812">Transmembrane</keyword>
<dbReference type="Proteomes" id="UP000177370">
    <property type="component" value="Unassembled WGS sequence"/>
</dbReference>
<dbReference type="GO" id="GO:0098797">
    <property type="term" value="C:plasma membrane protein complex"/>
    <property type="evidence" value="ECO:0007669"/>
    <property type="project" value="TreeGrafter"/>
</dbReference>
<feature type="transmembrane region" description="Helical" evidence="7">
    <location>
        <begin position="33"/>
        <end position="59"/>
    </location>
</feature>
<dbReference type="InterPro" id="IPR051447">
    <property type="entry name" value="Lipoprotein-release_system"/>
</dbReference>
<evidence type="ECO:0000256" key="5">
    <source>
        <dbReference type="ARBA" id="ARBA00022989"/>
    </source>
</evidence>
<keyword evidence="6 7" id="KW-0472">Membrane</keyword>
<comment type="similarity">
    <text evidence="2">Belongs to the ABC-4 integral membrane protein family. LolC/E subfamily.</text>
</comment>
<feature type="domain" description="ABC3 transporter permease C-terminal" evidence="8">
    <location>
        <begin position="300"/>
        <end position="419"/>
    </location>
</feature>
<name>A0A1F6V7F4_9BACT</name>
<comment type="subcellular location">
    <subcellularLocation>
        <location evidence="1">Cell membrane</location>
        <topology evidence="1">Multi-pass membrane protein</topology>
    </subcellularLocation>
</comment>
<evidence type="ECO:0000256" key="4">
    <source>
        <dbReference type="ARBA" id="ARBA00022692"/>
    </source>
</evidence>
<dbReference type="EMBL" id="MFTP01000016">
    <property type="protein sequence ID" value="OGI65607.1"/>
    <property type="molecule type" value="Genomic_DNA"/>
</dbReference>
<dbReference type="PANTHER" id="PTHR30489:SF0">
    <property type="entry name" value="LIPOPROTEIN-RELEASING SYSTEM TRANSMEMBRANE PROTEIN LOLE"/>
    <property type="match status" value="1"/>
</dbReference>
<evidence type="ECO:0000256" key="2">
    <source>
        <dbReference type="ARBA" id="ARBA00005236"/>
    </source>
</evidence>
<evidence type="ECO:0000313" key="9">
    <source>
        <dbReference type="EMBL" id="OGI65607.1"/>
    </source>
</evidence>
<evidence type="ECO:0000256" key="3">
    <source>
        <dbReference type="ARBA" id="ARBA00022475"/>
    </source>
</evidence>
<dbReference type="GO" id="GO:0044874">
    <property type="term" value="P:lipoprotein localization to outer membrane"/>
    <property type="evidence" value="ECO:0007669"/>
    <property type="project" value="TreeGrafter"/>
</dbReference>
<reference evidence="9 10" key="1">
    <citation type="journal article" date="2016" name="Nat. Commun.">
        <title>Thousands of microbial genomes shed light on interconnected biogeochemical processes in an aquifer system.</title>
        <authorList>
            <person name="Anantharaman K."/>
            <person name="Brown C.T."/>
            <person name="Hug L.A."/>
            <person name="Sharon I."/>
            <person name="Castelle C.J."/>
            <person name="Probst A.J."/>
            <person name="Thomas B.C."/>
            <person name="Singh A."/>
            <person name="Wilkins M.J."/>
            <person name="Karaoz U."/>
            <person name="Brodie E.L."/>
            <person name="Williams K.H."/>
            <person name="Hubbard S.S."/>
            <person name="Banfield J.F."/>
        </authorList>
    </citation>
    <scope>NUCLEOTIDE SEQUENCE [LARGE SCALE GENOMIC DNA]</scope>
</reference>
<comment type="caution">
    <text evidence="9">The sequence shown here is derived from an EMBL/GenBank/DDBJ whole genome shotgun (WGS) entry which is preliminary data.</text>
</comment>
<evidence type="ECO:0000259" key="8">
    <source>
        <dbReference type="Pfam" id="PF02687"/>
    </source>
</evidence>
<evidence type="ECO:0000256" key="7">
    <source>
        <dbReference type="SAM" id="Phobius"/>
    </source>
</evidence>
<feature type="transmembrane region" description="Helical" evidence="7">
    <location>
        <begin position="343"/>
        <end position="373"/>
    </location>
</feature>
<organism evidence="9 10">
    <name type="scientific">Candidatus Nomurabacteria bacterium RIFCSPHIGHO2_01_FULL_40_24b</name>
    <dbReference type="NCBI Taxonomy" id="1801739"/>
    <lineage>
        <taxon>Bacteria</taxon>
        <taxon>Candidatus Nomuraibacteriota</taxon>
    </lineage>
</organism>
<evidence type="ECO:0000256" key="1">
    <source>
        <dbReference type="ARBA" id="ARBA00004651"/>
    </source>
</evidence>
<keyword evidence="3" id="KW-1003">Cell membrane</keyword>
<dbReference type="AlphaFoldDB" id="A0A1F6V7F4"/>
<accession>A0A1F6V7F4</accession>
<protein>
    <recommendedName>
        <fullName evidence="8">ABC3 transporter permease C-terminal domain-containing protein</fullName>
    </recommendedName>
</protein>
<dbReference type="InterPro" id="IPR003838">
    <property type="entry name" value="ABC3_permease_C"/>
</dbReference>
<gene>
    <name evidence="9" type="ORF">A2647_01760</name>
</gene>
<evidence type="ECO:0000313" key="10">
    <source>
        <dbReference type="Proteomes" id="UP000177370"/>
    </source>
</evidence>
<evidence type="ECO:0000256" key="6">
    <source>
        <dbReference type="ARBA" id="ARBA00023136"/>
    </source>
</evidence>
<feature type="transmembrane region" description="Helical" evidence="7">
    <location>
        <begin position="393"/>
        <end position="412"/>
    </location>
</feature>